<dbReference type="GO" id="GO:0003700">
    <property type="term" value="F:DNA-binding transcription factor activity"/>
    <property type="evidence" value="ECO:0007669"/>
    <property type="project" value="TreeGrafter"/>
</dbReference>
<dbReference type="PROSITE" id="PS50932">
    <property type="entry name" value="HTH_LACI_2"/>
    <property type="match status" value="1"/>
</dbReference>
<dbReference type="InterPro" id="IPR000843">
    <property type="entry name" value="HTH_LacI"/>
</dbReference>
<evidence type="ECO:0000256" key="1">
    <source>
        <dbReference type="ARBA" id="ARBA00023015"/>
    </source>
</evidence>
<keyword evidence="6" id="KW-1185">Reference proteome</keyword>
<protein>
    <submittedName>
        <fullName evidence="5">LacI family transcriptional regulator</fullName>
    </submittedName>
</protein>
<dbReference type="AlphaFoldDB" id="A0A4S4BGY5"/>
<dbReference type="SUPFAM" id="SSF47413">
    <property type="entry name" value="lambda repressor-like DNA-binding domains"/>
    <property type="match status" value="1"/>
</dbReference>
<dbReference type="GO" id="GO:0000976">
    <property type="term" value="F:transcription cis-regulatory region binding"/>
    <property type="evidence" value="ECO:0007669"/>
    <property type="project" value="TreeGrafter"/>
</dbReference>
<dbReference type="Gene3D" id="3.40.50.2300">
    <property type="match status" value="2"/>
</dbReference>
<dbReference type="InterPro" id="IPR028082">
    <property type="entry name" value="Peripla_BP_I"/>
</dbReference>
<dbReference type="PANTHER" id="PTHR30146:SF109">
    <property type="entry name" value="HTH-TYPE TRANSCRIPTIONAL REGULATOR GALS"/>
    <property type="match status" value="1"/>
</dbReference>
<dbReference type="SUPFAM" id="SSF53822">
    <property type="entry name" value="Periplasmic binding protein-like I"/>
    <property type="match status" value="1"/>
</dbReference>
<reference evidence="5 6" key="1">
    <citation type="submission" date="2019-04" db="EMBL/GenBank/DDBJ databases">
        <title>Cohnella sp. nov. isolated from preserved vegetables.</title>
        <authorList>
            <person name="Lin S.-Y."/>
            <person name="Hung M.-H."/>
            <person name="Young C.-C."/>
        </authorList>
    </citation>
    <scope>NUCLEOTIDE SEQUENCE [LARGE SCALE GENOMIC DNA]</scope>
    <source>
        <strain evidence="5 6">CC-MHH1044</strain>
    </source>
</reference>
<accession>A0A4S4BGY5</accession>
<evidence type="ECO:0000313" key="6">
    <source>
        <dbReference type="Proteomes" id="UP000310636"/>
    </source>
</evidence>
<evidence type="ECO:0000259" key="4">
    <source>
        <dbReference type="PROSITE" id="PS50932"/>
    </source>
</evidence>
<dbReference type="EMBL" id="SSOB01000050">
    <property type="protein sequence ID" value="THF73742.1"/>
    <property type="molecule type" value="Genomic_DNA"/>
</dbReference>
<gene>
    <name evidence="5" type="ORF">E6C55_28025</name>
</gene>
<keyword evidence="2" id="KW-0238">DNA-binding</keyword>
<proteinExistence type="predicted"/>
<dbReference type="SMART" id="SM00354">
    <property type="entry name" value="HTH_LACI"/>
    <property type="match status" value="1"/>
</dbReference>
<dbReference type="Proteomes" id="UP000310636">
    <property type="component" value="Unassembled WGS sequence"/>
</dbReference>
<comment type="caution">
    <text evidence="5">The sequence shown here is derived from an EMBL/GenBank/DDBJ whole genome shotgun (WGS) entry which is preliminary data.</text>
</comment>
<organism evidence="5 6">
    <name type="scientific">Cohnella fermenti</name>
    <dbReference type="NCBI Taxonomy" id="2565925"/>
    <lineage>
        <taxon>Bacteria</taxon>
        <taxon>Bacillati</taxon>
        <taxon>Bacillota</taxon>
        <taxon>Bacilli</taxon>
        <taxon>Bacillales</taxon>
        <taxon>Paenibacillaceae</taxon>
        <taxon>Cohnella</taxon>
    </lineage>
</organism>
<dbReference type="Gene3D" id="1.10.260.40">
    <property type="entry name" value="lambda repressor-like DNA-binding domains"/>
    <property type="match status" value="1"/>
</dbReference>
<evidence type="ECO:0000256" key="3">
    <source>
        <dbReference type="ARBA" id="ARBA00023163"/>
    </source>
</evidence>
<keyword evidence="1" id="KW-0805">Transcription regulation</keyword>
<dbReference type="PANTHER" id="PTHR30146">
    <property type="entry name" value="LACI-RELATED TRANSCRIPTIONAL REPRESSOR"/>
    <property type="match status" value="1"/>
</dbReference>
<evidence type="ECO:0000256" key="2">
    <source>
        <dbReference type="ARBA" id="ARBA00023125"/>
    </source>
</evidence>
<dbReference type="CDD" id="cd01392">
    <property type="entry name" value="HTH_LacI"/>
    <property type="match status" value="1"/>
</dbReference>
<keyword evidence="3" id="KW-0804">Transcription</keyword>
<name>A0A4S4BGY5_9BACL</name>
<dbReference type="InterPro" id="IPR010982">
    <property type="entry name" value="Lambda_DNA-bd_dom_sf"/>
</dbReference>
<evidence type="ECO:0000313" key="5">
    <source>
        <dbReference type="EMBL" id="THF73742.1"/>
    </source>
</evidence>
<sequence>MTLLPFISSLLIFMQTLQCRLSMHRISMYRVKDAWAIVNERNPFLSGWSVAHPSAFSKRLCYDGVDEGTGDGSSEMRRSASSKITMQDIADTLGISKSLVSRALGNDGKISERTKEQVRLTALELGYPLNSSLAAVPSSRTGNIAVLMPRSHLKDGEFWGHVVSGAEEALHRASFSLVLAGVEGDDSPAEGMPSCITDRKVDGAIFMGRVSAGVIAEVLASGIPVVLADVRTAGLKLDHVLADNFRGGGEAALHLLEKGHRRLLFAGDPAFSFSFAERKRGALQAVRDFGDGASASALASESAAESASASAFIEAIPSELEGGYKLVVPIAALEEALQRTGATAVVCANDSVAFSVIENLQALGLRCPEDVSVVGFDNVERCEWVTPKLTSVDAGKTTIGRRAVELLLRRMNDSETRPETRLVATELVERQSVAVRELR</sequence>
<dbReference type="Pfam" id="PF13377">
    <property type="entry name" value="Peripla_BP_3"/>
    <property type="match status" value="1"/>
</dbReference>
<dbReference type="Pfam" id="PF00356">
    <property type="entry name" value="LacI"/>
    <property type="match status" value="1"/>
</dbReference>
<dbReference type="OrthoDB" id="2026446at2"/>
<feature type="domain" description="HTH lacI-type" evidence="4">
    <location>
        <begin position="84"/>
        <end position="138"/>
    </location>
</feature>
<dbReference type="InterPro" id="IPR046335">
    <property type="entry name" value="LacI/GalR-like_sensor"/>
</dbReference>